<proteinExistence type="predicted"/>
<evidence type="ECO:0000256" key="1">
    <source>
        <dbReference type="SAM" id="SignalP"/>
    </source>
</evidence>
<keyword evidence="1" id="KW-0732">Signal</keyword>
<keyword evidence="3" id="KW-1185">Reference proteome</keyword>
<reference evidence="2" key="1">
    <citation type="submission" date="2025-08" db="UniProtKB">
        <authorList>
            <consortium name="Ensembl"/>
        </authorList>
    </citation>
    <scope>IDENTIFICATION</scope>
</reference>
<dbReference type="AlphaFoldDB" id="A0A8C0V103"/>
<feature type="chain" id="PRO_5034388066" evidence="1">
    <location>
        <begin position="19"/>
        <end position="70"/>
    </location>
</feature>
<dbReference type="Proteomes" id="UP000694410">
    <property type="component" value="Unplaced"/>
</dbReference>
<organism evidence="2 3">
    <name type="scientific">Cyanistes caeruleus</name>
    <name type="common">Eurasian blue tit</name>
    <name type="synonym">Parus caeruleus</name>
    <dbReference type="NCBI Taxonomy" id="156563"/>
    <lineage>
        <taxon>Eukaryota</taxon>
        <taxon>Metazoa</taxon>
        <taxon>Chordata</taxon>
        <taxon>Craniata</taxon>
        <taxon>Vertebrata</taxon>
        <taxon>Euteleostomi</taxon>
        <taxon>Archelosauria</taxon>
        <taxon>Archosauria</taxon>
        <taxon>Dinosauria</taxon>
        <taxon>Saurischia</taxon>
        <taxon>Theropoda</taxon>
        <taxon>Coelurosauria</taxon>
        <taxon>Aves</taxon>
        <taxon>Neognathae</taxon>
        <taxon>Neoaves</taxon>
        <taxon>Telluraves</taxon>
        <taxon>Australaves</taxon>
        <taxon>Passeriformes</taxon>
        <taxon>Paridae</taxon>
        <taxon>Cyanistes</taxon>
    </lineage>
</organism>
<protein>
    <submittedName>
        <fullName evidence="2">Uncharacterized protein</fullName>
    </submittedName>
</protein>
<evidence type="ECO:0000313" key="3">
    <source>
        <dbReference type="Proteomes" id="UP000694410"/>
    </source>
</evidence>
<name>A0A8C0V103_CYACU</name>
<sequence length="70" mass="7622">TGLHAWSFLLILSSRCIAADQRTQAPTGWTGTYPGDIAEKQTLIASLSRDNTIRMSTVTGTLGLYHLQSK</sequence>
<reference evidence="2" key="2">
    <citation type="submission" date="2025-09" db="UniProtKB">
        <authorList>
            <consortium name="Ensembl"/>
        </authorList>
    </citation>
    <scope>IDENTIFICATION</scope>
</reference>
<dbReference type="Ensembl" id="ENSCCET00000026809.1">
    <property type="protein sequence ID" value="ENSCCEP00000017399.1"/>
    <property type="gene ID" value="ENSCCEG00000016115.1"/>
</dbReference>
<evidence type="ECO:0000313" key="2">
    <source>
        <dbReference type="Ensembl" id="ENSCCEP00000017399.1"/>
    </source>
</evidence>
<accession>A0A8C0V103</accession>
<feature type="signal peptide" evidence="1">
    <location>
        <begin position="1"/>
        <end position="18"/>
    </location>
</feature>